<dbReference type="Gramene" id="Kaladp0076s0189.1.v1.1">
    <property type="protein sequence ID" value="Kaladp0076s0189.1.v1.1.CDS.1"/>
    <property type="gene ID" value="Kaladp0076s0189.v1.1"/>
</dbReference>
<dbReference type="AlphaFoldDB" id="A0A7N0UNI3"/>
<organism evidence="2 3">
    <name type="scientific">Kalanchoe fedtschenkoi</name>
    <name type="common">Lavender scallops</name>
    <name type="synonym">South American air plant</name>
    <dbReference type="NCBI Taxonomy" id="63787"/>
    <lineage>
        <taxon>Eukaryota</taxon>
        <taxon>Viridiplantae</taxon>
        <taxon>Streptophyta</taxon>
        <taxon>Embryophyta</taxon>
        <taxon>Tracheophyta</taxon>
        <taxon>Spermatophyta</taxon>
        <taxon>Magnoliopsida</taxon>
        <taxon>eudicotyledons</taxon>
        <taxon>Gunneridae</taxon>
        <taxon>Pentapetalae</taxon>
        <taxon>Saxifragales</taxon>
        <taxon>Crassulaceae</taxon>
        <taxon>Kalanchoe</taxon>
    </lineage>
</organism>
<sequence>MEEMMRLLNINLISAHGLKHPHSCKLRRMHTYVLDSADHNTNVRTRIDKFGGRNPTWNDRVFFKITPHFLTGDSSGKTVENFIIGYIKNPIISTVQTYLSDIVPPS</sequence>
<feature type="domain" description="C2" evidence="1">
    <location>
        <begin position="7"/>
        <end position="67"/>
    </location>
</feature>
<dbReference type="PANTHER" id="PTHR32246">
    <property type="entry name" value="INGRESSION PROTEIN FIC1"/>
    <property type="match status" value="1"/>
</dbReference>
<dbReference type="InterPro" id="IPR000008">
    <property type="entry name" value="C2_dom"/>
</dbReference>
<name>A0A7N0UNI3_KALFE</name>
<evidence type="ECO:0000259" key="1">
    <source>
        <dbReference type="Pfam" id="PF00168"/>
    </source>
</evidence>
<accession>A0A7N0UNI3</accession>
<evidence type="ECO:0000313" key="2">
    <source>
        <dbReference type="EnsemblPlants" id="Kaladp0076s0189.1.v1.1.CDS.1"/>
    </source>
</evidence>
<keyword evidence="3" id="KW-1185">Reference proteome</keyword>
<dbReference type="PANTHER" id="PTHR32246:SF69">
    <property type="entry name" value="CALCIUM-DEPENDENT LIPID-BINDING (CALB DOMAIN) FAMILY PROTEIN"/>
    <property type="match status" value="1"/>
</dbReference>
<dbReference type="Proteomes" id="UP000594263">
    <property type="component" value="Unplaced"/>
</dbReference>
<reference evidence="2" key="1">
    <citation type="submission" date="2021-01" db="UniProtKB">
        <authorList>
            <consortium name="EnsemblPlants"/>
        </authorList>
    </citation>
    <scope>IDENTIFICATION</scope>
</reference>
<dbReference type="InterPro" id="IPR035892">
    <property type="entry name" value="C2_domain_sf"/>
</dbReference>
<dbReference type="OMA" id="VVWINFD"/>
<dbReference type="EnsemblPlants" id="Kaladp0076s0189.1.v1.1">
    <property type="protein sequence ID" value="Kaladp0076s0189.1.v1.1.CDS.1"/>
    <property type="gene ID" value="Kaladp0076s0189.v1.1"/>
</dbReference>
<protein>
    <recommendedName>
        <fullName evidence="1">C2 domain-containing protein</fullName>
    </recommendedName>
</protein>
<dbReference type="SUPFAM" id="SSF49562">
    <property type="entry name" value="C2 domain (Calcium/lipid-binding domain, CaLB)"/>
    <property type="match status" value="1"/>
</dbReference>
<dbReference type="Pfam" id="PF00168">
    <property type="entry name" value="C2"/>
    <property type="match status" value="1"/>
</dbReference>
<proteinExistence type="predicted"/>
<evidence type="ECO:0000313" key="3">
    <source>
        <dbReference type="Proteomes" id="UP000594263"/>
    </source>
</evidence>